<dbReference type="GO" id="GO:0016829">
    <property type="term" value="F:lyase activity"/>
    <property type="evidence" value="ECO:0007669"/>
    <property type="project" value="UniProtKB-KW"/>
</dbReference>
<keyword evidence="1" id="KW-0479">Metal-binding</keyword>
<dbReference type="AlphaFoldDB" id="A0A371P1L8"/>
<evidence type="ECO:0000313" key="4">
    <source>
        <dbReference type="Proteomes" id="UP000265581"/>
    </source>
</evidence>
<dbReference type="SUPFAM" id="SSF53800">
    <property type="entry name" value="Chelatase"/>
    <property type="match status" value="1"/>
</dbReference>
<comment type="caution">
    <text evidence="3">The sequence shown here is derived from an EMBL/GenBank/DDBJ whole genome shotgun (WGS) entry which is preliminary data.</text>
</comment>
<evidence type="ECO:0000256" key="2">
    <source>
        <dbReference type="ARBA" id="ARBA00023239"/>
    </source>
</evidence>
<dbReference type="PANTHER" id="PTHR33542:SF5">
    <property type="entry name" value="FERROCHELATASE CHE1"/>
    <property type="match status" value="1"/>
</dbReference>
<dbReference type="Pfam" id="PF01903">
    <property type="entry name" value="CbiX"/>
    <property type="match status" value="1"/>
</dbReference>
<dbReference type="PANTHER" id="PTHR33542">
    <property type="entry name" value="SIROHYDROCHLORIN FERROCHELATASE, CHLOROPLASTIC"/>
    <property type="match status" value="1"/>
</dbReference>
<keyword evidence="4" id="KW-1185">Reference proteome</keyword>
<proteinExistence type="predicted"/>
<dbReference type="GO" id="GO:0046872">
    <property type="term" value="F:metal ion binding"/>
    <property type="evidence" value="ECO:0007669"/>
    <property type="project" value="UniProtKB-KW"/>
</dbReference>
<gene>
    <name evidence="3" type="ORF">DX116_11565</name>
</gene>
<keyword evidence="2" id="KW-0456">Lyase</keyword>
<reference evidence="3 4" key="1">
    <citation type="submission" date="2018-08" db="EMBL/GenBank/DDBJ databases">
        <title>Aeromicrobium sp. M2KJ-4, whole genome shotgun sequence.</title>
        <authorList>
            <person name="Tuo L."/>
        </authorList>
    </citation>
    <scope>NUCLEOTIDE SEQUENCE [LARGE SCALE GENOMIC DNA]</scope>
    <source>
        <strain evidence="3 4">M2KJ-4</strain>
    </source>
</reference>
<dbReference type="EMBL" id="QUBR01000002">
    <property type="protein sequence ID" value="REK69827.1"/>
    <property type="molecule type" value="Genomic_DNA"/>
</dbReference>
<sequence>MAVRASWCEPRDGGDGMTISLVATSHGTDVPAAQTAITALVDAVGAAAPHLDVREAFVDVQLPRVDTALDLVDGLAVVVPLLLAPGFHVRVDIGSAARREWVVAAGTLGADDRLTDVMLRRLVQAGATRDDVVVLGSAGSTDPDALHSIDEAAARLGRAWGAPVAVGHVGGSGTPMAEVVRDARRPGRRVVIVSYLMAPGFFYDRMRRCGADVVTGPLLHGGEVAHELVSLVLDRFAEAAGHLDWSAVAGLTAPARTCNQIRPVR</sequence>
<evidence type="ECO:0000256" key="1">
    <source>
        <dbReference type="ARBA" id="ARBA00022723"/>
    </source>
</evidence>
<dbReference type="CDD" id="cd03416">
    <property type="entry name" value="CbiX_SirB_N"/>
    <property type="match status" value="1"/>
</dbReference>
<name>A0A371P1L8_9ACTN</name>
<dbReference type="InterPro" id="IPR050963">
    <property type="entry name" value="Sirohydro_Cobaltochel/CbiX"/>
</dbReference>
<dbReference type="InterPro" id="IPR002762">
    <property type="entry name" value="CbiX-like"/>
</dbReference>
<protein>
    <recommendedName>
        <fullName evidence="5">Sirohydrochlorin chelatase</fullName>
    </recommendedName>
</protein>
<accession>A0A371P1L8</accession>
<dbReference type="Proteomes" id="UP000265581">
    <property type="component" value="Unassembled WGS sequence"/>
</dbReference>
<dbReference type="Gene3D" id="3.40.50.1400">
    <property type="match status" value="2"/>
</dbReference>
<evidence type="ECO:0008006" key="5">
    <source>
        <dbReference type="Google" id="ProtNLM"/>
    </source>
</evidence>
<evidence type="ECO:0000313" key="3">
    <source>
        <dbReference type="EMBL" id="REK69827.1"/>
    </source>
</evidence>
<organism evidence="3 4">
    <name type="scientific">Aeromicrobium endophyticum</name>
    <dbReference type="NCBI Taxonomy" id="2292704"/>
    <lineage>
        <taxon>Bacteria</taxon>
        <taxon>Bacillati</taxon>
        <taxon>Actinomycetota</taxon>
        <taxon>Actinomycetes</taxon>
        <taxon>Propionibacteriales</taxon>
        <taxon>Nocardioidaceae</taxon>
        <taxon>Aeromicrobium</taxon>
    </lineage>
</organism>